<gene>
    <name evidence="1" type="ORF">HHI36_013667</name>
</gene>
<protein>
    <submittedName>
        <fullName evidence="1">Uncharacterized protein</fullName>
    </submittedName>
</protein>
<proteinExistence type="predicted"/>
<dbReference type="Proteomes" id="UP001516400">
    <property type="component" value="Unassembled WGS sequence"/>
</dbReference>
<evidence type="ECO:0000313" key="2">
    <source>
        <dbReference type="Proteomes" id="UP001516400"/>
    </source>
</evidence>
<organism evidence="1 2">
    <name type="scientific">Cryptolaemus montrouzieri</name>
    <dbReference type="NCBI Taxonomy" id="559131"/>
    <lineage>
        <taxon>Eukaryota</taxon>
        <taxon>Metazoa</taxon>
        <taxon>Ecdysozoa</taxon>
        <taxon>Arthropoda</taxon>
        <taxon>Hexapoda</taxon>
        <taxon>Insecta</taxon>
        <taxon>Pterygota</taxon>
        <taxon>Neoptera</taxon>
        <taxon>Endopterygota</taxon>
        <taxon>Coleoptera</taxon>
        <taxon>Polyphaga</taxon>
        <taxon>Cucujiformia</taxon>
        <taxon>Coccinelloidea</taxon>
        <taxon>Coccinellidae</taxon>
        <taxon>Scymninae</taxon>
        <taxon>Scymnini</taxon>
        <taxon>Cryptolaemus</taxon>
    </lineage>
</organism>
<accession>A0ABD2NJ61</accession>
<evidence type="ECO:0000313" key="1">
    <source>
        <dbReference type="EMBL" id="KAL3278336.1"/>
    </source>
</evidence>
<keyword evidence="2" id="KW-1185">Reference proteome</keyword>
<reference evidence="1 2" key="1">
    <citation type="journal article" date="2021" name="BMC Biol.">
        <title>Horizontally acquired antibacterial genes associated with adaptive radiation of ladybird beetles.</title>
        <authorList>
            <person name="Li H.S."/>
            <person name="Tang X.F."/>
            <person name="Huang Y.H."/>
            <person name="Xu Z.Y."/>
            <person name="Chen M.L."/>
            <person name="Du X.Y."/>
            <person name="Qiu B.Y."/>
            <person name="Chen P.T."/>
            <person name="Zhang W."/>
            <person name="Slipinski A."/>
            <person name="Escalona H.E."/>
            <person name="Waterhouse R.M."/>
            <person name="Zwick A."/>
            <person name="Pang H."/>
        </authorList>
    </citation>
    <scope>NUCLEOTIDE SEQUENCE [LARGE SCALE GENOMIC DNA]</scope>
    <source>
        <strain evidence="1">SYSU2018</strain>
    </source>
</reference>
<comment type="caution">
    <text evidence="1">The sequence shown here is derived from an EMBL/GenBank/DDBJ whole genome shotgun (WGS) entry which is preliminary data.</text>
</comment>
<name>A0ABD2NJ61_9CUCU</name>
<dbReference type="AlphaFoldDB" id="A0ABD2NJ61"/>
<sequence length="607" mass="70877">MQYDYLLFNFEIIQNVEKEFNGNILHFVMYGMYVFSAYLKEGKLQQSRQCFEKVVAVMPDSKEWLSFKDVLSICRYMVHSKVGEDNLSTCRDALLDCVKVYGNSENFRNICKVISLTVNSYNSFHKSHESEIFFDDSNQLLMFYEIINEVMAFFTYNAEPCKKKCECSTKKNVPEGNKVAIIISNLFILHSSKNIISEEIIMKVIDYLKRYCKFLCFLKSNKCEKWDTYWLDIEVYLHNIGVILLRKENYDKLFQVGHMILKYNSVLRKMENGKVISNTMGLLSSAYFKQKNYAKALTWAAMEVVNTKESIRDKVLYKLIKIKAEARDKDNLSSVQEFTIVSVIEDIPVGYEFYVKDISNDRQAQINLLTSELELYYEKWKSKVPMMSAFRQLTKIADNLTVMKVFIKMFCDWEIRVHENVVKLSEKIFEEFELSLKNSVSVEHRIFMVFVNFFKYKSKTSETIEKNIEEMRKIIKVLKAPSHPVDIMPADAYDQCDVVSAYEGLKIGRKEFDYLKLALQELEKICAIGISKSSSFFGIFDIEKLYSLAKNIALEYGLHSDVYHSLKALSLALNIAEISENKHFVLECGGYLLKYLQNSELEKMMEK</sequence>
<dbReference type="EMBL" id="JABFTP020000103">
    <property type="protein sequence ID" value="KAL3278336.1"/>
    <property type="molecule type" value="Genomic_DNA"/>
</dbReference>